<dbReference type="Gene3D" id="2.130.10.10">
    <property type="entry name" value="YVTN repeat-like/Quinoprotein amine dehydrogenase"/>
    <property type="match status" value="1"/>
</dbReference>
<dbReference type="PIRSF" id="PIRSF036421">
    <property type="entry name" value="Tricorn_protease"/>
    <property type="match status" value="1"/>
</dbReference>
<feature type="compositionally biased region" description="Basic and acidic residues" evidence="10">
    <location>
        <begin position="407"/>
        <end position="419"/>
    </location>
</feature>
<dbReference type="SMART" id="SM00245">
    <property type="entry name" value="TSPc"/>
    <property type="match status" value="1"/>
</dbReference>
<evidence type="ECO:0000256" key="9">
    <source>
        <dbReference type="PIRSR" id="PIRSR036421-3"/>
    </source>
</evidence>
<dbReference type="STRING" id="156980.SAMN04489745_2359"/>
<dbReference type="InterPro" id="IPR028204">
    <property type="entry name" value="Tricorn_C1"/>
</dbReference>
<dbReference type="Gene3D" id="3.30.750.44">
    <property type="match status" value="1"/>
</dbReference>
<dbReference type="PANTHER" id="PTHR43253:SF1">
    <property type="entry name" value="TRICORN PROTEASE HOMOLOG 2-RELATED"/>
    <property type="match status" value="1"/>
</dbReference>
<dbReference type="SUPFAM" id="SSF52096">
    <property type="entry name" value="ClpP/crotonase"/>
    <property type="match status" value="1"/>
</dbReference>
<name>A0A1H4QR46_9MICC</name>
<evidence type="ECO:0000256" key="8">
    <source>
        <dbReference type="PIRSR" id="PIRSR036421-1"/>
    </source>
</evidence>
<dbReference type="GO" id="GO:0005737">
    <property type="term" value="C:cytoplasm"/>
    <property type="evidence" value="ECO:0007669"/>
    <property type="project" value="UniProtKB-SubCell"/>
</dbReference>
<dbReference type="InterPro" id="IPR029045">
    <property type="entry name" value="ClpP/crotonase-like_dom_sf"/>
</dbReference>
<dbReference type="Pfam" id="PF14684">
    <property type="entry name" value="Tricorn_C1"/>
    <property type="match status" value="1"/>
</dbReference>
<evidence type="ECO:0000256" key="6">
    <source>
        <dbReference type="ARBA" id="ARBA00022825"/>
    </source>
</evidence>
<evidence type="ECO:0000256" key="4">
    <source>
        <dbReference type="ARBA" id="ARBA00022670"/>
    </source>
</evidence>
<dbReference type="GO" id="GO:0008236">
    <property type="term" value="F:serine-type peptidase activity"/>
    <property type="evidence" value="ECO:0007669"/>
    <property type="project" value="UniProtKB-UniRule"/>
</dbReference>
<evidence type="ECO:0000313" key="13">
    <source>
        <dbReference type="Proteomes" id="UP000182652"/>
    </source>
</evidence>
<organism evidence="12 13">
    <name type="scientific">Arthrobacter woluwensis</name>
    <dbReference type="NCBI Taxonomy" id="156980"/>
    <lineage>
        <taxon>Bacteria</taxon>
        <taxon>Bacillati</taxon>
        <taxon>Actinomycetota</taxon>
        <taxon>Actinomycetes</taxon>
        <taxon>Micrococcales</taxon>
        <taxon>Micrococcaceae</taxon>
        <taxon>Arthrobacter</taxon>
    </lineage>
</organism>
<dbReference type="InterPro" id="IPR012393">
    <property type="entry name" value="Tricorn_protease"/>
</dbReference>
<evidence type="ECO:0000256" key="10">
    <source>
        <dbReference type="SAM" id="MobiDB-lite"/>
    </source>
</evidence>
<dbReference type="PANTHER" id="PTHR43253">
    <property type="entry name" value="TRICORN PROTEASE HOMOLOG 2-RELATED"/>
    <property type="match status" value="1"/>
</dbReference>
<reference evidence="12 13" key="1">
    <citation type="submission" date="2016-10" db="EMBL/GenBank/DDBJ databases">
        <authorList>
            <person name="de Groot N.N."/>
        </authorList>
    </citation>
    <scope>NUCLEOTIDE SEQUENCE [LARGE SCALE GENOMIC DNA]</scope>
    <source>
        <strain evidence="12 13">DSM 10495</strain>
    </source>
</reference>
<dbReference type="Pfam" id="PF26550">
    <property type="entry name" value="Tricorn_2nd"/>
    <property type="match status" value="1"/>
</dbReference>
<feature type="active site" description="Charge relay system" evidence="8">
    <location>
        <position position="1092"/>
    </location>
</feature>
<dbReference type="Pfam" id="PF14685">
    <property type="entry name" value="PDZ_Tricorn"/>
    <property type="match status" value="1"/>
</dbReference>
<dbReference type="Proteomes" id="UP000182652">
    <property type="component" value="Unassembled WGS sequence"/>
</dbReference>
<feature type="region of interest" description="Disordered" evidence="10">
    <location>
        <begin position="601"/>
        <end position="622"/>
    </location>
</feature>
<dbReference type="SUPFAM" id="SSF69304">
    <property type="entry name" value="Tricorn protease N-terminal domain"/>
    <property type="match status" value="1"/>
</dbReference>
<accession>A0A1H4QR46</accession>
<evidence type="ECO:0000256" key="7">
    <source>
        <dbReference type="PIRNR" id="PIRNR036421"/>
    </source>
</evidence>
<evidence type="ECO:0000259" key="11">
    <source>
        <dbReference type="PROSITE" id="PS50106"/>
    </source>
</evidence>
<dbReference type="EMBL" id="FNSN01000003">
    <property type="protein sequence ID" value="SEC22007.1"/>
    <property type="molecule type" value="Genomic_DNA"/>
</dbReference>
<feature type="active site" description="Charge relay system" evidence="8">
    <location>
        <position position="811"/>
    </location>
</feature>
<dbReference type="Pfam" id="PF26549">
    <property type="entry name" value="Tricorn_N"/>
    <property type="match status" value="1"/>
</dbReference>
<feature type="compositionally biased region" description="Low complexity" evidence="10">
    <location>
        <begin position="423"/>
        <end position="444"/>
    </location>
</feature>
<dbReference type="RefSeq" id="WP_066212978.1">
    <property type="nucleotide sequence ID" value="NZ_FNSN01000003.1"/>
</dbReference>
<protein>
    <recommendedName>
        <fullName evidence="7">Tricorn protease homolog</fullName>
        <ecNumber evidence="7">3.4.21.-</ecNumber>
    </recommendedName>
</protein>
<dbReference type="Pfam" id="PF03572">
    <property type="entry name" value="Peptidase_S41"/>
    <property type="match status" value="1"/>
</dbReference>
<dbReference type="InterPro" id="IPR001478">
    <property type="entry name" value="PDZ"/>
</dbReference>
<keyword evidence="4 7" id="KW-0645">Protease</keyword>
<keyword evidence="5 7" id="KW-0378">Hydrolase</keyword>
<dbReference type="SUPFAM" id="SSF50156">
    <property type="entry name" value="PDZ domain-like"/>
    <property type="match status" value="1"/>
</dbReference>
<dbReference type="GO" id="GO:0006508">
    <property type="term" value="P:proteolysis"/>
    <property type="evidence" value="ECO:0007669"/>
    <property type="project" value="UniProtKB-UniRule"/>
</dbReference>
<feature type="site" description="Transition state stabilizer; via amide nitrogen" evidence="9">
    <location>
        <position position="1034"/>
    </location>
</feature>
<comment type="similarity">
    <text evidence="2 7">Belongs to the peptidase S41B family.</text>
</comment>
<dbReference type="InterPro" id="IPR029414">
    <property type="entry name" value="Tricorn_PDZ"/>
</dbReference>
<proteinExistence type="inferred from homology"/>
<evidence type="ECO:0000256" key="3">
    <source>
        <dbReference type="ARBA" id="ARBA00022490"/>
    </source>
</evidence>
<evidence type="ECO:0000256" key="5">
    <source>
        <dbReference type="ARBA" id="ARBA00022801"/>
    </source>
</evidence>
<dbReference type="AlphaFoldDB" id="A0A1H4QR46"/>
<dbReference type="SUPFAM" id="SSF69322">
    <property type="entry name" value="Tricorn protease domain 2"/>
    <property type="match status" value="1"/>
</dbReference>
<dbReference type="InterPro" id="IPR015943">
    <property type="entry name" value="WD40/YVTN_repeat-like_dom_sf"/>
</dbReference>
<feature type="domain" description="PDZ" evidence="11">
    <location>
        <begin position="827"/>
        <end position="908"/>
    </location>
</feature>
<feature type="active site" description="Nucleophile" evidence="8">
    <location>
        <position position="1033"/>
    </location>
</feature>
<sequence>MTHQGYLRYPHIHGDLVTFVAEDDVWLAPLTGGKAWRVSALNLPARNPRFTPDGKRLVWTVTRGSAPEVVTALLDGGDFRQLTHFGHPSTRNKGFLPDGRVLVTSAFQQGDSRLAHGYAVPLDGGAPEALGYGPLENMAFGPALGDEKPVVLASLLSREPAWWKRYRGGTGGKLWIDADGNGEFTRLVPELDGNLTDPVWSGGRIHFLSDHEGYGNLYSVTPDGQNLRRHTDHEDFYVRHASGDGNRLVVESAGRIFLLDGEDAETRALDIELGSVRPASKPLDVSAHLREAQPDTQGESSLVVSHGSLHWLRHQEGPARAVEADSSVRARLPRFLADGRVAYLHDRGGEESLLVTSLVSDAFGATPAMSAAPAPAEPDAPEDADADGLPRPVSALGVVGDSAPASVREHVDAEDRADGVSDAAESAEPASEENATGAGADAGTVDFTPPARVVSLEPSPDGEWLLLGTVFGDVILLNTRTGGAESVASPGAGTVDHLAWSPDSTWFAWSQAVAGNSERRFIRLRSRDEGSEVLDVTDGRFVDSHPAFTTDGKFLAFLSSRSFDPVYDGQSFDLSFPHPIRPYLVALDASTAAPFGPRIAESRSAAAKDGTSTKDGAPAQTAPAQTLVDPLGLAERVVPLPVEQGNYEHLTAVPGALLYLDVPVKGELGDGRAKTTDQAPKAPLIRLDLGSGKTRTVAEGVESYRLSGDGSTAVVQAEGKLRTVSTGEAEQEPEDLELDRIRVFLEPRKVWAQQYREAWRLQRDFFWDENMGGLDWDAVYERYLPVLERIGSYDDLVDLLWELHGELGTSHAYVRSPEPSEKGSGRQGFLGADLSLGEAGWTVERVLDGDTSDPQAISPLRRPGADVRAGDVLLAVDGVALGGPEGKAPAELLRGAGGRPVELTVRTPGQAARRVAVVPLSSEERLRYQDWVQSKRRMVREASGGGFGYIHIPDMQAHGWAQLHRDLETESLRDALVVDVRRNRGGHTSQLVAELIGRTVDAWMMPRGEYPMVYPRLASRGPVVVLTDEFAGSDGDIITQIVKMRGIGPVIGTRTWGGVVGIDMRFDLVDGTPVSQPRYSHFFGQGIGWGVENRGVDPDIEVLFPPHAHKAGTDPQLEHGIGVLKEMLREIPTKTPPGRDTIPGLVPPPLGPRPGGTS</sequence>
<gene>
    <name evidence="12" type="ORF">SAMN04489745_2359</name>
</gene>
<evidence type="ECO:0000256" key="1">
    <source>
        <dbReference type="ARBA" id="ARBA00004496"/>
    </source>
</evidence>
<dbReference type="Gene3D" id="2.30.42.10">
    <property type="match status" value="1"/>
</dbReference>
<dbReference type="EC" id="3.4.21.-" evidence="7"/>
<dbReference type="CDD" id="cd07562">
    <property type="entry name" value="Peptidase_S41_TRI"/>
    <property type="match status" value="1"/>
</dbReference>
<keyword evidence="13" id="KW-1185">Reference proteome</keyword>
<keyword evidence="6 7" id="KW-0720">Serine protease</keyword>
<feature type="region of interest" description="Disordered" evidence="10">
    <location>
        <begin position="368"/>
        <end position="446"/>
    </location>
</feature>
<dbReference type="Gene3D" id="3.90.226.10">
    <property type="entry name" value="2-enoyl-CoA Hydratase, Chain A, domain 1"/>
    <property type="match status" value="1"/>
</dbReference>
<dbReference type="InterPro" id="IPR005151">
    <property type="entry name" value="Tail-specific_protease"/>
</dbReference>
<dbReference type="PROSITE" id="PS50106">
    <property type="entry name" value="PDZ"/>
    <property type="match status" value="1"/>
</dbReference>
<evidence type="ECO:0000256" key="2">
    <source>
        <dbReference type="ARBA" id="ARBA00008524"/>
    </source>
</evidence>
<feature type="region of interest" description="Disordered" evidence="10">
    <location>
        <begin position="1132"/>
        <end position="1158"/>
    </location>
</feature>
<keyword evidence="3 7" id="KW-0963">Cytoplasm</keyword>
<comment type="subcellular location">
    <subcellularLocation>
        <location evidence="1 7">Cytoplasm</location>
    </subcellularLocation>
</comment>
<comment type="function">
    <text evidence="7">Degrades oligopeptides.</text>
</comment>
<evidence type="ECO:0000313" key="12">
    <source>
        <dbReference type="EMBL" id="SEC22007.1"/>
    </source>
</evidence>
<dbReference type="InterPro" id="IPR036034">
    <property type="entry name" value="PDZ_sf"/>
</dbReference>
<dbReference type="Gene3D" id="2.120.10.60">
    <property type="entry name" value="Tricorn protease N-terminal domain"/>
    <property type="match status" value="1"/>
</dbReference>